<dbReference type="EMBL" id="CAJNOJ010001881">
    <property type="protein sequence ID" value="CAF1555672.1"/>
    <property type="molecule type" value="Genomic_DNA"/>
</dbReference>
<dbReference type="AlphaFoldDB" id="A0A815XCE9"/>
<evidence type="ECO:0000313" key="2">
    <source>
        <dbReference type="EMBL" id="CAF1689486.1"/>
    </source>
</evidence>
<organism evidence="1 4">
    <name type="scientific">Adineta ricciae</name>
    <name type="common">Rotifer</name>
    <dbReference type="NCBI Taxonomy" id="249248"/>
    <lineage>
        <taxon>Eukaryota</taxon>
        <taxon>Metazoa</taxon>
        <taxon>Spiralia</taxon>
        <taxon>Gnathifera</taxon>
        <taxon>Rotifera</taxon>
        <taxon>Eurotatoria</taxon>
        <taxon>Bdelloidea</taxon>
        <taxon>Adinetida</taxon>
        <taxon>Adinetidae</taxon>
        <taxon>Adineta</taxon>
    </lineage>
</organism>
<sequence>GPTRDLQPAFYKWWTKWYKYPGSIVGDVKVTSCIGTNPTLERLFVRKKPAKELLKKLN</sequence>
<protein>
    <submittedName>
        <fullName evidence="1">Uncharacterized protein</fullName>
    </submittedName>
</protein>
<comment type="caution">
    <text evidence="1">The sequence shown here is derived from an EMBL/GenBank/DDBJ whole genome shotgun (WGS) entry which is preliminary data.</text>
</comment>
<evidence type="ECO:0000313" key="1">
    <source>
        <dbReference type="EMBL" id="CAF1555672.1"/>
    </source>
</evidence>
<dbReference type="Proteomes" id="UP000663828">
    <property type="component" value="Unassembled WGS sequence"/>
</dbReference>
<evidence type="ECO:0000313" key="4">
    <source>
        <dbReference type="Proteomes" id="UP000663852"/>
    </source>
</evidence>
<keyword evidence="3" id="KW-1185">Reference proteome</keyword>
<name>A0A815XCE9_ADIRI</name>
<feature type="non-terminal residue" evidence="1">
    <location>
        <position position="1"/>
    </location>
</feature>
<dbReference type="Proteomes" id="UP000663852">
    <property type="component" value="Unassembled WGS sequence"/>
</dbReference>
<gene>
    <name evidence="1" type="ORF">EDS130_LOCUS46284</name>
    <name evidence="2" type="ORF">XAT740_LOCUS63326</name>
</gene>
<proteinExistence type="predicted"/>
<accession>A0A815XCE9</accession>
<reference evidence="1" key="1">
    <citation type="submission" date="2021-02" db="EMBL/GenBank/DDBJ databases">
        <authorList>
            <person name="Nowell W R."/>
        </authorList>
    </citation>
    <scope>NUCLEOTIDE SEQUENCE</scope>
</reference>
<dbReference type="EMBL" id="CAJNOR010019313">
    <property type="protein sequence ID" value="CAF1689486.1"/>
    <property type="molecule type" value="Genomic_DNA"/>
</dbReference>
<evidence type="ECO:0000313" key="3">
    <source>
        <dbReference type="Proteomes" id="UP000663828"/>
    </source>
</evidence>